<organism evidence="1 2">
    <name type="scientific">Chryseobacterium culicis</name>
    <dbReference type="NCBI Taxonomy" id="680127"/>
    <lineage>
        <taxon>Bacteria</taxon>
        <taxon>Pseudomonadati</taxon>
        <taxon>Bacteroidota</taxon>
        <taxon>Flavobacteriia</taxon>
        <taxon>Flavobacteriales</taxon>
        <taxon>Weeksellaceae</taxon>
        <taxon>Chryseobacterium group</taxon>
        <taxon>Chryseobacterium</taxon>
    </lineage>
</organism>
<dbReference type="STRING" id="680127.SAMN05421593_1025"/>
<sequence length="270" mass="30402">MKQIIGFLFFFVSIILSAQNLTLSDKELKKKLDSIKTEGNLLYTYENASWHAGDIVGSNKRLAENTGSYITYQKNDTIKTSFLNKVGNMVIAELSFKNNQTKPVKENFKERVINETETRLKNIRSTIIPQLSDPKYAVTVPQGYSLNMIIIPFNENYKVYLIPGTAQSGVIPFGNDYLFVSDKEGNIISHKKFHSRLIPTSTVLENGGTVTMSTHSHLATNPFISATDICTFKLYAPLTTLDEFSVLSTALGTYIKYNYKKDNIEVVKKP</sequence>
<dbReference type="OrthoDB" id="1075024at2"/>
<accession>A0A1H6H2G4</accession>
<dbReference type="Proteomes" id="UP000198561">
    <property type="component" value="Unassembled WGS sequence"/>
</dbReference>
<protein>
    <submittedName>
        <fullName evidence="1">Uncharacterized protein</fullName>
    </submittedName>
</protein>
<dbReference type="RefSeq" id="WP_089690194.1">
    <property type="nucleotide sequence ID" value="NZ_FNWQ01000001.1"/>
</dbReference>
<proteinExistence type="predicted"/>
<dbReference type="EMBL" id="FNWQ01000001">
    <property type="protein sequence ID" value="SEH29422.1"/>
    <property type="molecule type" value="Genomic_DNA"/>
</dbReference>
<evidence type="ECO:0000313" key="1">
    <source>
        <dbReference type="EMBL" id="SEH29422.1"/>
    </source>
</evidence>
<dbReference type="AlphaFoldDB" id="A0A1H6H2G4"/>
<evidence type="ECO:0000313" key="2">
    <source>
        <dbReference type="Proteomes" id="UP000198561"/>
    </source>
</evidence>
<name>A0A1H6H2G4_CHRCI</name>
<gene>
    <name evidence="1" type="ORF">SAMN05421593_1025</name>
</gene>
<reference evidence="1 2" key="1">
    <citation type="submission" date="2016-10" db="EMBL/GenBank/DDBJ databases">
        <authorList>
            <person name="de Groot N.N."/>
        </authorList>
    </citation>
    <scope>NUCLEOTIDE SEQUENCE [LARGE SCALE GENOMIC DNA]</scope>
    <source>
        <strain evidence="1 2">DSM 23031</strain>
    </source>
</reference>